<dbReference type="HOGENOM" id="CLU_3257758_0_0_6"/>
<sequence>MIVSTQRPRLLQPPRINGTQRQFAAFMGSINKTFLGLGIVVP</sequence>
<proteinExistence type="predicted"/>
<evidence type="ECO:0000313" key="1">
    <source>
        <dbReference type="EMBL" id="EFW12564.1"/>
    </source>
</evidence>
<reference evidence="2" key="1">
    <citation type="journal article" date="2011" name="Genome Biol. Evol.">
        <title>Massive genomic decay in Serratia symbiotica, a recently evolved symbiont of aphids.</title>
        <authorList>
            <person name="Burke G.R."/>
            <person name="Moran N.A."/>
        </authorList>
    </citation>
    <scope>NUCLEOTIDE SEQUENCE [LARGE SCALE GENOMIC DNA]</scope>
    <source>
        <strain evidence="2">Tucson</strain>
    </source>
</reference>
<evidence type="ECO:0000313" key="2">
    <source>
        <dbReference type="Proteomes" id="UP000013568"/>
    </source>
</evidence>
<protein>
    <submittedName>
        <fullName evidence="1">Uncharacterized protein</fullName>
    </submittedName>
</protein>
<dbReference type="Proteomes" id="UP000013568">
    <property type="component" value="Unassembled WGS sequence"/>
</dbReference>
<name>E9CLQ2_9GAMM</name>
<gene>
    <name evidence="1" type="ORF">SSYM_1185</name>
</gene>
<dbReference type="AlphaFoldDB" id="E9CLQ2"/>
<organism evidence="1 2">
    <name type="scientific">Serratia symbiotica str. Tucson</name>
    <dbReference type="NCBI Taxonomy" id="914128"/>
    <lineage>
        <taxon>Bacteria</taxon>
        <taxon>Pseudomonadati</taxon>
        <taxon>Pseudomonadota</taxon>
        <taxon>Gammaproteobacteria</taxon>
        <taxon>Enterobacterales</taxon>
        <taxon>Yersiniaceae</taxon>
        <taxon>Serratia</taxon>
        <taxon>Serratia symbiotica</taxon>
    </lineage>
</organism>
<dbReference type="EMBL" id="GL636107">
    <property type="protein sequence ID" value="EFW12564.1"/>
    <property type="molecule type" value="Genomic_DNA"/>
</dbReference>
<keyword evidence="2" id="KW-1185">Reference proteome</keyword>
<accession>E9CLQ2</accession>